<name>A0A2M9YBD6_9LEPT</name>
<evidence type="ECO:0000313" key="2">
    <source>
        <dbReference type="EMBL" id="PJZ48862.1"/>
    </source>
</evidence>
<protein>
    <submittedName>
        <fullName evidence="2">Uncharacterized protein</fullName>
    </submittedName>
</protein>
<proteinExistence type="predicted"/>
<reference evidence="2 3" key="1">
    <citation type="submission" date="2017-07" db="EMBL/GenBank/DDBJ databases">
        <title>Leptospira spp. isolated from tropical soils.</title>
        <authorList>
            <person name="Thibeaux R."/>
            <person name="Iraola G."/>
            <person name="Ferres I."/>
            <person name="Bierque E."/>
            <person name="Girault D."/>
            <person name="Soupe-Gilbert M.-E."/>
            <person name="Picardeau M."/>
            <person name="Goarant C."/>
        </authorList>
    </citation>
    <scope>NUCLEOTIDE SEQUENCE [LARGE SCALE GENOMIC DNA]</scope>
    <source>
        <strain evidence="2 3">FH4-C-A2</strain>
    </source>
</reference>
<keyword evidence="1" id="KW-0812">Transmembrane</keyword>
<keyword evidence="1" id="KW-1133">Transmembrane helix</keyword>
<organism evidence="2 3">
    <name type="scientific">Leptospira saintgironsiae</name>
    <dbReference type="NCBI Taxonomy" id="2023183"/>
    <lineage>
        <taxon>Bacteria</taxon>
        <taxon>Pseudomonadati</taxon>
        <taxon>Spirochaetota</taxon>
        <taxon>Spirochaetia</taxon>
        <taxon>Leptospirales</taxon>
        <taxon>Leptospiraceae</taxon>
        <taxon>Leptospira</taxon>
    </lineage>
</organism>
<evidence type="ECO:0000313" key="3">
    <source>
        <dbReference type="Proteomes" id="UP000231926"/>
    </source>
</evidence>
<gene>
    <name evidence="2" type="ORF">CH362_10450</name>
</gene>
<evidence type="ECO:0000256" key="1">
    <source>
        <dbReference type="SAM" id="Phobius"/>
    </source>
</evidence>
<dbReference type="EMBL" id="NPDR01000004">
    <property type="protein sequence ID" value="PJZ48862.1"/>
    <property type="molecule type" value="Genomic_DNA"/>
</dbReference>
<keyword evidence="3" id="KW-1185">Reference proteome</keyword>
<dbReference type="AlphaFoldDB" id="A0A2M9YBD6"/>
<sequence>MRFVNRFGFIPLVIFVMIQCTFNAAWEEIDKLKGKVDKDEAKSQLLNAVNMKSSTCNSYFQPDFNLAYTKTLTGNACYSVGNEFNEKKEMRTCESAYKFVDKKNLDNCIEEVYTLPCNAFRNGVYASMKIPVFPTCVSAFHTDPSLNYL</sequence>
<feature type="transmembrane region" description="Helical" evidence="1">
    <location>
        <begin position="6"/>
        <end position="26"/>
    </location>
</feature>
<dbReference type="Proteomes" id="UP000231926">
    <property type="component" value="Unassembled WGS sequence"/>
</dbReference>
<comment type="caution">
    <text evidence="2">The sequence shown here is derived from an EMBL/GenBank/DDBJ whole genome shotgun (WGS) entry which is preliminary data.</text>
</comment>
<accession>A0A2M9YBD6</accession>
<keyword evidence="1" id="KW-0472">Membrane</keyword>